<organism evidence="1">
    <name type="scientific">marine metagenome</name>
    <dbReference type="NCBI Taxonomy" id="408172"/>
    <lineage>
        <taxon>unclassified sequences</taxon>
        <taxon>metagenomes</taxon>
        <taxon>ecological metagenomes</taxon>
    </lineage>
</organism>
<name>A0A381ZJ95_9ZZZZ</name>
<protein>
    <submittedName>
        <fullName evidence="1">Uncharacterized protein</fullName>
    </submittedName>
</protein>
<gene>
    <name evidence="1" type="ORF">METZ01_LOCUS141766</name>
</gene>
<feature type="non-terminal residue" evidence="1">
    <location>
        <position position="316"/>
    </location>
</feature>
<evidence type="ECO:0000313" key="1">
    <source>
        <dbReference type="EMBL" id="SVA88912.1"/>
    </source>
</evidence>
<dbReference type="AlphaFoldDB" id="A0A381ZJ95"/>
<reference evidence="1" key="1">
    <citation type="submission" date="2018-05" db="EMBL/GenBank/DDBJ databases">
        <authorList>
            <person name="Lanie J.A."/>
            <person name="Ng W.-L."/>
            <person name="Kazmierczak K.M."/>
            <person name="Andrzejewski T.M."/>
            <person name="Davidsen T.M."/>
            <person name="Wayne K.J."/>
            <person name="Tettelin H."/>
            <person name="Glass J.I."/>
            <person name="Rusch D."/>
            <person name="Podicherti R."/>
            <person name="Tsui H.-C.T."/>
            <person name="Winkler M.E."/>
        </authorList>
    </citation>
    <scope>NUCLEOTIDE SEQUENCE</scope>
</reference>
<accession>A0A381ZJ95</accession>
<dbReference type="EMBL" id="UINC01021414">
    <property type="protein sequence ID" value="SVA88912.1"/>
    <property type="molecule type" value="Genomic_DNA"/>
</dbReference>
<sequence length="316" mass="33461">MPNRVYFASKKAGIAPLGSNSFQTIRGLQSIGMTTTFNLEQVFEIGQLAIYENIEGIPDISMEFEKVLDGHCPVYLLATQQAEAPSLAPRGRTSCHAAVALFDEGNADQADVNNADNPRTAEVQMSGLYVSAISYSATVDGNATESLTMVGNDKVWFGLVATATKATWQDNPFENNDDSPYAIYGSGGVNRREDVLFIYPGGFKSGTDINGAVSGDGTVLPIELPGISASGTNDKSGGMFGATLQNISISTDLGREEIFELGRRGVYYRYITFPVEVTTEIGMMSHSGDLISATEEGLTAGTGACPAGANLTDSTI</sequence>
<proteinExistence type="predicted"/>